<reference evidence="4" key="1">
    <citation type="journal article" date="2020" name="Stud. Mycol.">
        <title>101 Dothideomycetes genomes: a test case for predicting lifestyles and emergence of pathogens.</title>
        <authorList>
            <person name="Haridas S."/>
            <person name="Albert R."/>
            <person name="Binder M."/>
            <person name="Bloem J."/>
            <person name="Labutti K."/>
            <person name="Salamov A."/>
            <person name="Andreopoulos B."/>
            <person name="Baker S."/>
            <person name="Barry K."/>
            <person name="Bills G."/>
            <person name="Bluhm B."/>
            <person name="Cannon C."/>
            <person name="Castanera R."/>
            <person name="Culley D."/>
            <person name="Daum C."/>
            <person name="Ezra D."/>
            <person name="Gonzalez J."/>
            <person name="Henrissat B."/>
            <person name="Kuo A."/>
            <person name="Liang C."/>
            <person name="Lipzen A."/>
            <person name="Lutzoni F."/>
            <person name="Magnuson J."/>
            <person name="Mondo S."/>
            <person name="Nolan M."/>
            <person name="Ohm R."/>
            <person name="Pangilinan J."/>
            <person name="Park H.-J."/>
            <person name="Ramirez L."/>
            <person name="Alfaro M."/>
            <person name="Sun H."/>
            <person name="Tritt A."/>
            <person name="Yoshinaga Y."/>
            <person name="Zwiers L.-H."/>
            <person name="Turgeon B."/>
            <person name="Goodwin S."/>
            <person name="Spatafora J."/>
            <person name="Crous P."/>
            <person name="Grigoriev I."/>
        </authorList>
    </citation>
    <scope>NUCLEOTIDE SEQUENCE</scope>
    <source>
        <strain evidence="4">CBS 109.77</strain>
    </source>
</reference>
<dbReference type="CDD" id="cd14687">
    <property type="entry name" value="bZIP_ATF2"/>
    <property type="match status" value="1"/>
</dbReference>
<name>A0A6A6XWQ6_9PLEO</name>
<evidence type="ECO:0000313" key="4">
    <source>
        <dbReference type="EMBL" id="KAF2800981.1"/>
    </source>
</evidence>
<evidence type="ECO:0000259" key="3">
    <source>
        <dbReference type="PROSITE" id="PS50217"/>
    </source>
</evidence>
<evidence type="ECO:0000256" key="2">
    <source>
        <dbReference type="SAM" id="MobiDB-lite"/>
    </source>
</evidence>
<accession>A0A6A6XWQ6</accession>
<dbReference type="Pfam" id="PF00170">
    <property type="entry name" value="bZIP_1"/>
    <property type="match status" value="1"/>
</dbReference>
<gene>
    <name evidence="4" type="ORF">K505DRAFT_331246</name>
</gene>
<keyword evidence="1" id="KW-0175">Coiled coil</keyword>
<evidence type="ECO:0000313" key="5">
    <source>
        <dbReference type="Proteomes" id="UP000799757"/>
    </source>
</evidence>
<dbReference type="EMBL" id="MU001740">
    <property type="protein sequence ID" value="KAF2800981.1"/>
    <property type="molecule type" value="Genomic_DNA"/>
</dbReference>
<feature type="coiled-coil region" evidence="1">
    <location>
        <begin position="170"/>
        <end position="204"/>
    </location>
</feature>
<feature type="domain" description="BZIP" evidence="3">
    <location>
        <begin position="161"/>
        <end position="215"/>
    </location>
</feature>
<sequence>METLTGIPNHDFKFNASKASNIPTVLGTQYDESSRAKRQALSSARTNSLGYPIPNLFNYNDLNALTPATELSKAQYPNSSNVQRPQIALDPRFSLLQLPPEEDQTRYYHRTTSNPSQAIFAGAYTTTNVSHDAASTWDTGFIHQPQPQRIPSSGRAMYLMKNRNAARKCRNKQKKEQDELVEKVRDVEQTNKLLKTKVAILEKDLGDLMEIVGQHRYCLDNKLSMYVQREAHRASSTDPEDHVAGYKLSEIGSD</sequence>
<dbReference type="InterPro" id="IPR046347">
    <property type="entry name" value="bZIP_sf"/>
</dbReference>
<keyword evidence="5" id="KW-1185">Reference proteome</keyword>
<dbReference type="Proteomes" id="UP000799757">
    <property type="component" value="Unassembled WGS sequence"/>
</dbReference>
<dbReference type="OrthoDB" id="295274at2759"/>
<dbReference type="SUPFAM" id="SSF57959">
    <property type="entry name" value="Leucine zipper domain"/>
    <property type="match status" value="1"/>
</dbReference>
<proteinExistence type="predicted"/>
<dbReference type="Gene3D" id="1.20.5.170">
    <property type="match status" value="1"/>
</dbReference>
<protein>
    <recommendedName>
        <fullName evidence="3">BZIP domain-containing protein</fullName>
    </recommendedName>
</protein>
<feature type="compositionally biased region" description="Basic and acidic residues" evidence="2">
    <location>
        <begin position="232"/>
        <end position="244"/>
    </location>
</feature>
<evidence type="ECO:0000256" key="1">
    <source>
        <dbReference type="SAM" id="Coils"/>
    </source>
</evidence>
<feature type="region of interest" description="Disordered" evidence="2">
    <location>
        <begin position="232"/>
        <end position="254"/>
    </location>
</feature>
<dbReference type="SMART" id="SM00338">
    <property type="entry name" value="BRLZ"/>
    <property type="match status" value="1"/>
</dbReference>
<dbReference type="GO" id="GO:0003700">
    <property type="term" value="F:DNA-binding transcription factor activity"/>
    <property type="evidence" value="ECO:0007669"/>
    <property type="project" value="InterPro"/>
</dbReference>
<dbReference type="AlphaFoldDB" id="A0A6A6XWQ6"/>
<dbReference type="PROSITE" id="PS50217">
    <property type="entry name" value="BZIP"/>
    <property type="match status" value="1"/>
</dbReference>
<dbReference type="InterPro" id="IPR004827">
    <property type="entry name" value="bZIP"/>
</dbReference>
<organism evidence="4 5">
    <name type="scientific">Melanomma pulvis-pyrius CBS 109.77</name>
    <dbReference type="NCBI Taxonomy" id="1314802"/>
    <lineage>
        <taxon>Eukaryota</taxon>
        <taxon>Fungi</taxon>
        <taxon>Dikarya</taxon>
        <taxon>Ascomycota</taxon>
        <taxon>Pezizomycotina</taxon>
        <taxon>Dothideomycetes</taxon>
        <taxon>Pleosporomycetidae</taxon>
        <taxon>Pleosporales</taxon>
        <taxon>Melanommataceae</taxon>
        <taxon>Melanomma</taxon>
    </lineage>
</organism>